<comment type="similarity">
    <text evidence="1 5">Belongs to the peptidase S41A family.</text>
</comment>
<feature type="domain" description="PDZ" evidence="7">
    <location>
        <begin position="98"/>
        <end position="179"/>
    </location>
</feature>
<keyword evidence="6" id="KW-0472">Membrane</keyword>
<keyword evidence="2 5" id="KW-0645">Protease</keyword>
<dbReference type="SUPFAM" id="SSF52096">
    <property type="entry name" value="ClpP/crotonase"/>
    <property type="match status" value="1"/>
</dbReference>
<sequence>MKLLLKITVPAFLILASIGAGMIMEYYVQPLASFAEKQNHNTVSLDTDKLNNVWSLLNQKYVNPDSLNSRNALFGAIRGMVNAIGDPYTTFFDPQEAKLFLSDAEGSFEGIGAEIGVRRDLITIISPIHGTPADEAGLKAGDIILKIDEKPTASLGLDEAVSLIRGDKGTIVKLLIARDENDPFIKEIIRAQITIPSVALKMDGSIAYLQLFNFTQKSSEEFNAAALQLINNHAQGIILDLRNNPGGYLERSVDIAGWFLARESVVVIEEDKNQQRTYEKSKGSGRLKDIPMIILINEGSASAAEILAGALSDNLHVRLVGTNSFGKGSVQSLEELPDDSAVKITVAKWLTPNGASINDQGIKPDIEVKLTQEDEDEKKDPQFEKAKELLLESLKK</sequence>
<dbReference type="Pfam" id="PF22694">
    <property type="entry name" value="CtpB_N-like"/>
    <property type="match status" value="1"/>
</dbReference>
<dbReference type="InterPro" id="IPR001478">
    <property type="entry name" value="PDZ"/>
</dbReference>
<accession>A0A1G2PDS1</accession>
<dbReference type="FunFam" id="2.30.42.10:FF:000063">
    <property type="entry name" value="Peptidase, S41 family"/>
    <property type="match status" value="1"/>
</dbReference>
<dbReference type="GO" id="GO:0008236">
    <property type="term" value="F:serine-type peptidase activity"/>
    <property type="evidence" value="ECO:0007669"/>
    <property type="project" value="UniProtKB-KW"/>
</dbReference>
<dbReference type="Gene3D" id="3.30.750.44">
    <property type="match status" value="1"/>
</dbReference>
<dbReference type="CDD" id="cd07560">
    <property type="entry name" value="Peptidase_S41_CPP"/>
    <property type="match status" value="1"/>
</dbReference>
<dbReference type="GO" id="GO:0004175">
    <property type="term" value="F:endopeptidase activity"/>
    <property type="evidence" value="ECO:0007669"/>
    <property type="project" value="TreeGrafter"/>
</dbReference>
<keyword evidence="6" id="KW-0812">Transmembrane</keyword>
<dbReference type="PANTHER" id="PTHR32060">
    <property type="entry name" value="TAIL-SPECIFIC PROTEASE"/>
    <property type="match status" value="1"/>
</dbReference>
<gene>
    <name evidence="8" type="ORF">A2828_01245</name>
</gene>
<dbReference type="InterPro" id="IPR055210">
    <property type="entry name" value="CtpA/B_N"/>
</dbReference>
<dbReference type="InterPro" id="IPR041489">
    <property type="entry name" value="PDZ_6"/>
</dbReference>
<evidence type="ECO:0000313" key="9">
    <source>
        <dbReference type="Proteomes" id="UP000178869"/>
    </source>
</evidence>
<dbReference type="EMBL" id="MHSR01000025">
    <property type="protein sequence ID" value="OHA45879.1"/>
    <property type="molecule type" value="Genomic_DNA"/>
</dbReference>
<dbReference type="AlphaFoldDB" id="A0A1G2PDS1"/>
<dbReference type="SMART" id="SM00245">
    <property type="entry name" value="TSPc"/>
    <property type="match status" value="1"/>
</dbReference>
<dbReference type="Pfam" id="PF03572">
    <property type="entry name" value="Peptidase_S41"/>
    <property type="match status" value="1"/>
</dbReference>
<protein>
    <recommendedName>
        <fullName evidence="7">PDZ domain-containing protein</fullName>
    </recommendedName>
</protein>
<proteinExistence type="inferred from homology"/>
<dbReference type="InterPro" id="IPR029045">
    <property type="entry name" value="ClpP/crotonase-like_dom_sf"/>
</dbReference>
<dbReference type="PANTHER" id="PTHR32060:SF30">
    <property type="entry name" value="CARBOXY-TERMINAL PROCESSING PROTEASE CTPA"/>
    <property type="match status" value="1"/>
</dbReference>
<evidence type="ECO:0000313" key="8">
    <source>
        <dbReference type="EMBL" id="OHA45879.1"/>
    </source>
</evidence>
<evidence type="ECO:0000256" key="4">
    <source>
        <dbReference type="ARBA" id="ARBA00022825"/>
    </source>
</evidence>
<evidence type="ECO:0000256" key="2">
    <source>
        <dbReference type="ARBA" id="ARBA00022670"/>
    </source>
</evidence>
<dbReference type="Proteomes" id="UP000178869">
    <property type="component" value="Unassembled WGS sequence"/>
</dbReference>
<evidence type="ECO:0000256" key="6">
    <source>
        <dbReference type="SAM" id="Phobius"/>
    </source>
</evidence>
<dbReference type="Gene3D" id="3.90.226.10">
    <property type="entry name" value="2-enoyl-CoA Hydratase, Chain A, domain 1"/>
    <property type="match status" value="1"/>
</dbReference>
<keyword evidence="6" id="KW-1133">Transmembrane helix</keyword>
<dbReference type="PROSITE" id="PS50106">
    <property type="entry name" value="PDZ"/>
    <property type="match status" value="1"/>
</dbReference>
<dbReference type="GO" id="GO:0006508">
    <property type="term" value="P:proteolysis"/>
    <property type="evidence" value="ECO:0007669"/>
    <property type="project" value="UniProtKB-KW"/>
</dbReference>
<evidence type="ECO:0000256" key="3">
    <source>
        <dbReference type="ARBA" id="ARBA00022801"/>
    </source>
</evidence>
<dbReference type="SMART" id="SM00228">
    <property type="entry name" value="PDZ"/>
    <property type="match status" value="1"/>
</dbReference>
<dbReference type="NCBIfam" id="TIGR00225">
    <property type="entry name" value="prc"/>
    <property type="match status" value="1"/>
</dbReference>
<evidence type="ECO:0000256" key="1">
    <source>
        <dbReference type="ARBA" id="ARBA00009179"/>
    </source>
</evidence>
<dbReference type="InterPro" id="IPR004447">
    <property type="entry name" value="Peptidase_S41A"/>
</dbReference>
<organism evidence="8 9">
    <name type="scientific">Candidatus Terrybacteria bacterium RIFCSPHIGHO2_01_FULL_43_35</name>
    <dbReference type="NCBI Taxonomy" id="1802361"/>
    <lineage>
        <taxon>Bacteria</taxon>
        <taxon>Candidatus Terryibacteriota</taxon>
    </lineage>
</organism>
<evidence type="ECO:0000259" key="7">
    <source>
        <dbReference type="PROSITE" id="PS50106"/>
    </source>
</evidence>
<keyword evidence="3 5" id="KW-0378">Hydrolase</keyword>
<dbReference type="SUPFAM" id="SSF50156">
    <property type="entry name" value="PDZ domain-like"/>
    <property type="match status" value="1"/>
</dbReference>
<dbReference type="InterPro" id="IPR005151">
    <property type="entry name" value="Tail-specific_protease"/>
</dbReference>
<dbReference type="GO" id="GO:0030288">
    <property type="term" value="C:outer membrane-bounded periplasmic space"/>
    <property type="evidence" value="ECO:0007669"/>
    <property type="project" value="TreeGrafter"/>
</dbReference>
<feature type="transmembrane region" description="Helical" evidence="6">
    <location>
        <begin position="7"/>
        <end position="28"/>
    </location>
</feature>
<dbReference type="InterPro" id="IPR036034">
    <property type="entry name" value="PDZ_sf"/>
</dbReference>
<keyword evidence="4 5" id="KW-0720">Serine protease</keyword>
<comment type="caution">
    <text evidence="8">The sequence shown here is derived from an EMBL/GenBank/DDBJ whole genome shotgun (WGS) entry which is preliminary data.</text>
</comment>
<dbReference type="CDD" id="cd06782">
    <property type="entry name" value="cpPDZ_CPP-like"/>
    <property type="match status" value="1"/>
</dbReference>
<dbReference type="GO" id="GO:0007165">
    <property type="term" value="P:signal transduction"/>
    <property type="evidence" value="ECO:0007669"/>
    <property type="project" value="TreeGrafter"/>
</dbReference>
<dbReference type="Pfam" id="PF17820">
    <property type="entry name" value="PDZ_6"/>
    <property type="match status" value="1"/>
</dbReference>
<evidence type="ECO:0000256" key="5">
    <source>
        <dbReference type="RuleBase" id="RU004404"/>
    </source>
</evidence>
<reference evidence="8 9" key="1">
    <citation type="journal article" date="2016" name="Nat. Commun.">
        <title>Thousands of microbial genomes shed light on interconnected biogeochemical processes in an aquifer system.</title>
        <authorList>
            <person name="Anantharaman K."/>
            <person name="Brown C.T."/>
            <person name="Hug L.A."/>
            <person name="Sharon I."/>
            <person name="Castelle C.J."/>
            <person name="Probst A.J."/>
            <person name="Thomas B.C."/>
            <person name="Singh A."/>
            <person name="Wilkins M.J."/>
            <person name="Karaoz U."/>
            <person name="Brodie E.L."/>
            <person name="Williams K.H."/>
            <person name="Hubbard S.S."/>
            <person name="Banfield J.F."/>
        </authorList>
    </citation>
    <scope>NUCLEOTIDE SEQUENCE [LARGE SCALE GENOMIC DNA]</scope>
</reference>
<name>A0A1G2PDS1_9BACT</name>
<dbReference type="Gene3D" id="2.30.42.10">
    <property type="match status" value="1"/>
</dbReference>